<dbReference type="InterPro" id="IPR011029">
    <property type="entry name" value="DEATH-like_dom_sf"/>
</dbReference>
<reference evidence="2" key="1">
    <citation type="submission" date="2017-05" db="UniProtKB">
        <authorList>
            <consortium name="EnsemblMetazoa"/>
        </authorList>
    </citation>
    <scope>IDENTIFICATION</scope>
</reference>
<dbReference type="AlphaFoldDB" id="A0A1X7U122"/>
<dbReference type="PROSITE" id="PS50017">
    <property type="entry name" value="DEATH_DOMAIN"/>
    <property type="match status" value="1"/>
</dbReference>
<proteinExistence type="predicted"/>
<dbReference type="Gene3D" id="1.10.533.10">
    <property type="entry name" value="Death Domain, Fas"/>
    <property type="match status" value="1"/>
</dbReference>
<evidence type="ECO:0000259" key="1">
    <source>
        <dbReference type="PROSITE" id="PS50017"/>
    </source>
</evidence>
<protein>
    <recommendedName>
        <fullName evidence="1">Death domain-containing protein</fullName>
    </recommendedName>
</protein>
<dbReference type="InterPro" id="IPR000488">
    <property type="entry name" value="Death_dom"/>
</dbReference>
<feature type="domain" description="Death" evidence="1">
    <location>
        <begin position="1"/>
        <end position="60"/>
    </location>
</feature>
<dbReference type="EnsemblMetazoa" id="Aqu2.1.21438_001">
    <property type="protein sequence ID" value="Aqu2.1.21438_001"/>
    <property type="gene ID" value="Aqu2.1.21438"/>
</dbReference>
<dbReference type="InParanoid" id="A0A1X7U122"/>
<dbReference type="SUPFAM" id="SSF47986">
    <property type="entry name" value="DEATH domain"/>
    <property type="match status" value="1"/>
</dbReference>
<organism evidence="2">
    <name type="scientific">Amphimedon queenslandica</name>
    <name type="common">Sponge</name>
    <dbReference type="NCBI Taxonomy" id="400682"/>
    <lineage>
        <taxon>Eukaryota</taxon>
        <taxon>Metazoa</taxon>
        <taxon>Porifera</taxon>
        <taxon>Demospongiae</taxon>
        <taxon>Heteroscleromorpha</taxon>
        <taxon>Haplosclerida</taxon>
        <taxon>Niphatidae</taxon>
        <taxon>Amphimedon</taxon>
    </lineage>
</organism>
<dbReference type="Pfam" id="PF00531">
    <property type="entry name" value="Death"/>
    <property type="match status" value="1"/>
</dbReference>
<name>A0A1X7U122_AMPQE</name>
<evidence type="ECO:0000313" key="2">
    <source>
        <dbReference type="EnsemblMetazoa" id="Aqu2.1.21438_001"/>
    </source>
</evidence>
<dbReference type="GO" id="GO:0007165">
    <property type="term" value="P:signal transduction"/>
    <property type="evidence" value="ECO:0007669"/>
    <property type="project" value="InterPro"/>
</dbReference>
<accession>A0A1X7U122</accession>
<sequence length="60" mass="6580">MRLGEKLGLSKEALDNVNGDSIAQCLQECLAIWAREKSPTWKDLIDALNAIGETKAAEHI</sequence>